<keyword evidence="9" id="KW-0732">Signal</keyword>
<dbReference type="Pfam" id="PF00924">
    <property type="entry name" value="MS_channel_2nd"/>
    <property type="match status" value="1"/>
</dbReference>
<feature type="transmembrane region" description="Helical" evidence="8">
    <location>
        <begin position="253"/>
        <end position="277"/>
    </location>
</feature>
<feature type="transmembrane region" description="Helical" evidence="8">
    <location>
        <begin position="289"/>
        <end position="314"/>
    </location>
</feature>
<dbReference type="EMBL" id="JABBNT010000002">
    <property type="protein sequence ID" value="NMM44630.1"/>
    <property type="molecule type" value="Genomic_DNA"/>
</dbReference>
<dbReference type="Gene3D" id="2.30.30.60">
    <property type="match status" value="1"/>
</dbReference>
<evidence type="ECO:0000313" key="12">
    <source>
        <dbReference type="EMBL" id="NMM44630.1"/>
    </source>
</evidence>
<dbReference type="PANTHER" id="PTHR30347:SF9">
    <property type="entry name" value="MINICONDUCTANCE MECHANOSENSITIVE CHANNEL MSCM"/>
    <property type="match status" value="1"/>
</dbReference>
<dbReference type="InterPro" id="IPR010920">
    <property type="entry name" value="LSM_dom_sf"/>
</dbReference>
<evidence type="ECO:0000259" key="11">
    <source>
        <dbReference type="Pfam" id="PF21082"/>
    </source>
</evidence>
<feature type="region of interest" description="Disordered" evidence="7">
    <location>
        <begin position="811"/>
        <end position="831"/>
    </location>
</feature>
<evidence type="ECO:0000256" key="7">
    <source>
        <dbReference type="SAM" id="MobiDB-lite"/>
    </source>
</evidence>
<sequence length="831" mass="90038">MTRRFLAAFLFLTAILVSPFDSAFAQSNASESTALPANVDAQMQEWNNDLNVLETMIRNPDLSNDIADSLKRTLSRIISSATQLKNTAESERSVIQSSLEALGPPPEGENATPEPEPVAAERTRLNDALAERRAESSLADLTIARATSLEARIGETQRTQLAERLMAQGDLPYDPDVIAEVPRGIGLYLARLGLLAAEWWKGIPEHGRGFAGLFQSGVIILIGLAVGWWLRTVLLKRLGPQPVTEQPPYIRRLIAAIADGVAKGILPSVVLVVIIIRTKADSTILYGDFGAVIGLAAVFLMVFVLVTALPHAVLSPDDDKWRLTSISQSRGRRIMNLVSPLALLFCIDAFVSRTAEDVPAFHDVLTPGFLSFWTFAFNLAQGGFALALMRPSLWIDPPATDVAAADDGSTPTDGGGVPKPFWKAVHTLLIVLTVIGTVAPALGYINLGNYLLNNLLGSAVLASILFILRGLFRDLIGMAVSSVFIREQLALQHKTRSRIKFMARFVMDIALIAIGVSLVAPSWGISETDLLRAVRTVFGGLKVGSVTISPTDILLSILVFTVALALIRALKRNLAEKILPETEIEEGLRHSITAGIGYIGFVVAAGLAVAVAGVDLTNIALIAGALSVGIGFGLQNIVNNFVSGLILLIERPIKVGDWVVVGSNEGMVKQINMRATEIETWQRASVIVPNADLLSQSLKNWTHKDKMGRVDISVGVAYDSDIDKVCAVMLDIAKAHPRARRFPEPFVLVTNFGDSQIDVEVRMFTSDILYVAIIGSEIRREILRRFHQEGISIPFPQRVLHFTREEAPVVETAPASELDMSGKESTDGKNA</sequence>
<keyword evidence="5 8" id="KW-1133">Transmembrane helix</keyword>
<feature type="transmembrane region" description="Helical" evidence="8">
    <location>
        <begin position="459"/>
        <end position="485"/>
    </location>
</feature>
<feature type="domain" description="Mechanosensitive ion channel MscS" evidence="10">
    <location>
        <begin position="636"/>
        <end position="703"/>
    </location>
</feature>
<feature type="transmembrane region" description="Helical" evidence="8">
    <location>
        <begin position="591"/>
        <end position="613"/>
    </location>
</feature>
<dbReference type="InterPro" id="IPR011014">
    <property type="entry name" value="MscS_channel_TM-2"/>
</dbReference>
<dbReference type="GO" id="GO:0005886">
    <property type="term" value="C:plasma membrane"/>
    <property type="evidence" value="ECO:0007669"/>
    <property type="project" value="UniProtKB-SubCell"/>
</dbReference>
<feature type="transmembrane region" description="Helical" evidence="8">
    <location>
        <begin position="371"/>
        <end position="389"/>
    </location>
</feature>
<keyword evidence="6 8" id="KW-0472">Membrane</keyword>
<dbReference type="Gene3D" id="3.30.70.100">
    <property type="match status" value="1"/>
</dbReference>
<name>A0A7Y0HEF5_9PROT</name>
<feature type="domain" description="Mechanosensitive ion channel MscS C-terminal" evidence="11">
    <location>
        <begin position="710"/>
        <end position="793"/>
    </location>
</feature>
<proteinExistence type="inferred from homology"/>
<dbReference type="PANTHER" id="PTHR30347">
    <property type="entry name" value="POTASSIUM CHANNEL RELATED"/>
    <property type="match status" value="1"/>
</dbReference>
<reference evidence="12 13" key="1">
    <citation type="submission" date="2020-04" db="EMBL/GenBank/DDBJ databases">
        <title>Rhodospirillaceae bacterium KN72 isolated from deep sea.</title>
        <authorList>
            <person name="Zhang D.-C."/>
        </authorList>
    </citation>
    <scope>NUCLEOTIDE SEQUENCE [LARGE SCALE GENOMIC DNA]</scope>
    <source>
        <strain evidence="12 13">KN72</strain>
    </source>
</reference>
<keyword evidence="3" id="KW-1003">Cell membrane</keyword>
<evidence type="ECO:0000256" key="1">
    <source>
        <dbReference type="ARBA" id="ARBA00004651"/>
    </source>
</evidence>
<feature type="transmembrane region" description="Helical" evidence="8">
    <location>
        <begin position="505"/>
        <end position="525"/>
    </location>
</feature>
<keyword evidence="13" id="KW-1185">Reference proteome</keyword>
<keyword evidence="4 8" id="KW-0812">Transmembrane</keyword>
<feature type="region of interest" description="Disordered" evidence="7">
    <location>
        <begin position="100"/>
        <end position="120"/>
    </location>
</feature>
<evidence type="ECO:0000259" key="10">
    <source>
        <dbReference type="Pfam" id="PF00924"/>
    </source>
</evidence>
<dbReference type="InterPro" id="IPR049278">
    <property type="entry name" value="MS_channel_C"/>
</dbReference>
<dbReference type="SUPFAM" id="SSF50182">
    <property type="entry name" value="Sm-like ribonucleoproteins"/>
    <property type="match status" value="1"/>
</dbReference>
<evidence type="ECO:0000313" key="13">
    <source>
        <dbReference type="Proteomes" id="UP000539372"/>
    </source>
</evidence>
<dbReference type="InterPro" id="IPR006685">
    <property type="entry name" value="MscS_channel_2nd"/>
</dbReference>
<organism evidence="12 13">
    <name type="scientific">Pacificispira spongiicola</name>
    <dbReference type="NCBI Taxonomy" id="2729598"/>
    <lineage>
        <taxon>Bacteria</taxon>
        <taxon>Pseudomonadati</taxon>
        <taxon>Pseudomonadota</taxon>
        <taxon>Alphaproteobacteria</taxon>
        <taxon>Rhodospirillales</taxon>
        <taxon>Rhodospirillaceae</taxon>
        <taxon>Pacificispira</taxon>
    </lineage>
</organism>
<feature type="transmembrane region" description="Helical" evidence="8">
    <location>
        <begin position="213"/>
        <end position="232"/>
    </location>
</feature>
<dbReference type="RefSeq" id="WP_169624956.1">
    <property type="nucleotide sequence ID" value="NZ_JABBNT010000002.1"/>
</dbReference>
<feature type="transmembrane region" description="Helical" evidence="8">
    <location>
        <begin position="553"/>
        <end position="570"/>
    </location>
</feature>
<feature type="transmembrane region" description="Helical" evidence="8">
    <location>
        <begin position="334"/>
        <end position="351"/>
    </location>
</feature>
<dbReference type="SUPFAM" id="SSF82861">
    <property type="entry name" value="Mechanosensitive channel protein MscS (YggB), transmembrane region"/>
    <property type="match status" value="1"/>
</dbReference>
<dbReference type="SUPFAM" id="SSF82689">
    <property type="entry name" value="Mechanosensitive channel protein MscS (YggB), C-terminal domain"/>
    <property type="match status" value="1"/>
</dbReference>
<feature type="compositionally biased region" description="Basic and acidic residues" evidence="7">
    <location>
        <begin position="820"/>
        <end position="831"/>
    </location>
</feature>
<evidence type="ECO:0000256" key="9">
    <source>
        <dbReference type="SAM" id="SignalP"/>
    </source>
</evidence>
<feature type="signal peptide" evidence="9">
    <location>
        <begin position="1"/>
        <end position="25"/>
    </location>
</feature>
<dbReference type="InterPro" id="IPR052702">
    <property type="entry name" value="MscS-like_channel"/>
</dbReference>
<feature type="transmembrane region" description="Helical" evidence="8">
    <location>
        <begin position="619"/>
        <end position="649"/>
    </location>
</feature>
<feature type="chain" id="PRO_5031450609" evidence="9">
    <location>
        <begin position="26"/>
        <end position="831"/>
    </location>
</feature>
<dbReference type="GO" id="GO:0008381">
    <property type="term" value="F:mechanosensitive monoatomic ion channel activity"/>
    <property type="evidence" value="ECO:0007669"/>
    <property type="project" value="UniProtKB-ARBA"/>
</dbReference>
<evidence type="ECO:0000256" key="6">
    <source>
        <dbReference type="ARBA" id="ARBA00023136"/>
    </source>
</evidence>
<dbReference type="Gene3D" id="1.10.287.1260">
    <property type="match status" value="1"/>
</dbReference>
<dbReference type="AlphaFoldDB" id="A0A7Y0HEF5"/>
<comment type="subcellular location">
    <subcellularLocation>
        <location evidence="1">Cell membrane</location>
        <topology evidence="1">Multi-pass membrane protein</topology>
    </subcellularLocation>
</comment>
<comment type="caution">
    <text evidence="12">The sequence shown here is derived from an EMBL/GenBank/DDBJ whole genome shotgun (WGS) entry which is preliminary data.</text>
</comment>
<evidence type="ECO:0000256" key="5">
    <source>
        <dbReference type="ARBA" id="ARBA00022989"/>
    </source>
</evidence>
<gene>
    <name evidence="12" type="ORF">HH303_09065</name>
</gene>
<feature type="transmembrane region" description="Helical" evidence="8">
    <location>
        <begin position="428"/>
        <end position="447"/>
    </location>
</feature>
<protein>
    <submittedName>
        <fullName evidence="12">Mechanosensitive ion channel family protein</fullName>
    </submittedName>
</protein>
<dbReference type="Proteomes" id="UP000539372">
    <property type="component" value="Unassembled WGS sequence"/>
</dbReference>
<dbReference type="Pfam" id="PF21082">
    <property type="entry name" value="MS_channel_3rd"/>
    <property type="match status" value="1"/>
</dbReference>
<dbReference type="InterPro" id="IPR011066">
    <property type="entry name" value="MscS_channel_C_sf"/>
</dbReference>
<accession>A0A7Y0HEF5</accession>
<evidence type="ECO:0000256" key="8">
    <source>
        <dbReference type="SAM" id="Phobius"/>
    </source>
</evidence>
<dbReference type="InterPro" id="IPR023408">
    <property type="entry name" value="MscS_beta-dom_sf"/>
</dbReference>
<evidence type="ECO:0000256" key="4">
    <source>
        <dbReference type="ARBA" id="ARBA00022692"/>
    </source>
</evidence>
<evidence type="ECO:0000256" key="2">
    <source>
        <dbReference type="ARBA" id="ARBA00008017"/>
    </source>
</evidence>
<comment type="similarity">
    <text evidence="2">Belongs to the MscS (TC 1.A.23) family.</text>
</comment>
<evidence type="ECO:0000256" key="3">
    <source>
        <dbReference type="ARBA" id="ARBA00022475"/>
    </source>
</evidence>